<dbReference type="OrthoDB" id="6162375at2759"/>
<evidence type="ECO:0000256" key="4">
    <source>
        <dbReference type="ARBA" id="ARBA00023242"/>
    </source>
</evidence>
<dbReference type="EMBL" id="ML120383">
    <property type="protein sequence ID" value="RPB00028.1"/>
    <property type="molecule type" value="Genomic_DNA"/>
</dbReference>
<gene>
    <name evidence="7" type="ORF">L873DRAFT_1805812</name>
</gene>
<dbReference type="GO" id="GO:0006607">
    <property type="term" value="P:NLS-bearing protein import into nucleus"/>
    <property type="evidence" value="ECO:0007669"/>
    <property type="project" value="TreeGrafter"/>
</dbReference>
<feature type="region of interest" description="Disordered" evidence="5">
    <location>
        <begin position="1"/>
        <end position="211"/>
    </location>
</feature>
<comment type="subcellular location">
    <subcellularLocation>
        <location evidence="1">Nucleus</location>
        <location evidence="1">Nuclear pore complex</location>
    </subcellularLocation>
</comment>
<feature type="compositionally biased region" description="Low complexity" evidence="5">
    <location>
        <begin position="141"/>
        <end position="152"/>
    </location>
</feature>
<accession>A0A3N4JS15</accession>
<feature type="compositionally biased region" description="Low complexity" evidence="5">
    <location>
        <begin position="1"/>
        <end position="19"/>
    </location>
</feature>
<dbReference type="InterPro" id="IPR025712">
    <property type="entry name" value="Nup54_alpha-helical_dom"/>
</dbReference>
<dbReference type="Proteomes" id="UP000276215">
    <property type="component" value="Unassembled WGS sequence"/>
</dbReference>
<evidence type="ECO:0000313" key="7">
    <source>
        <dbReference type="EMBL" id="RPB00028.1"/>
    </source>
</evidence>
<feature type="compositionally biased region" description="Polar residues" evidence="5">
    <location>
        <begin position="188"/>
        <end position="206"/>
    </location>
</feature>
<protein>
    <recommendedName>
        <fullName evidence="6">Nucleoporin Nup54 alpha-helical domain-containing protein</fullName>
    </recommendedName>
</protein>
<evidence type="ECO:0000256" key="2">
    <source>
        <dbReference type="ARBA" id="ARBA00022448"/>
    </source>
</evidence>
<name>A0A3N4JS15_9PEZI</name>
<dbReference type="InterPro" id="IPR025574">
    <property type="entry name" value="Nucleoporin_FG_rpt"/>
</dbReference>
<feature type="compositionally biased region" description="Low complexity" evidence="5">
    <location>
        <begin position="99"/>
        <end position="122"/>
    </location>
</feature>
<dbReference type="GO" id="GO:0006999">
    <property type="term" value="P:nuclear pore organization"/>
    <property type="evidence" value="ECO:0007669"/>
    <property type="project" value="TreeGrafter"/>
</dbReference>
<feature type="compositionally biased region" description="Gly residues" evidence="5">
    <location>
        <begin position="123"/>
        <end position="140"/>
    </location>
</feature>
<keyword evidence="4" id="KW-0539">Nucleus</keyword>
<dbReference type="GO" id="GO:0036228">
    <property type="term" value="P:protein localization to nuclear inner membrane"/>
    <property type="evidence" value="ECO:0007669"/>
    <property type="project" value="TreeGrafter"/>
</dbReference>
<dbReference type="PANTHER" id="PTHR13000">
    <property type="entry name" value="NUCLEOPORIN P54"/>
    <property type="match status" value="1"/>
</dbReference>
<evidence type="ECO:0000256" key="5">
    <source>
        <dbReference type="SAM" id="MobiDB-lite"/>
    </source>
</evidence>
<feature type="compositionally biased region" description="Low complexity" evidence="5">
    <location>
        <begin position="170"/>
        <end position="182"/>
    </location>
</feature>
<evidence type="ECO:0000313" key="8">
    <source>
        <dbReference type="Proteomes" id="UP000276215"/>
    </source>
</evidence>
<feature type="compositionally biased region" description="Gly residues" evidence="5">
    <location>
        <begin position="153"/>
        <end position="169"/>
    </location>
</feature>
<dbReference type="PANTHER" id="PTHR13000:SF0">
    <property type="entry name" value="NUCLEOPORIN P54"/>
    <property type="match status" value="1"/>
</dbReference>
<reference evidence="7 8" key="1">
    <citation type="journal article" date="2018" name="Nat. Ecol. Evol.">
        <title>Pezizomycetes genomes reveal the molecular basis of ectomycorrhizal truffle lifestyle.</title>
        <authorList>
            <person name="Murat C."/>
            <person name="Payen T."/>
            <person name="Noel B."/>
            <person name="Kuo A."/>
            <person name="Morin E."/>
            <person name="Chen J."/>
            <person name="Kohler A."/>
            <person name="Krizsan K."/>
            <person name="Balestrini R."/>
            <person name="Da Silva C."/>
            <person name="Montanini B."/>
            <person name="Hainaut M."/>
            <person name="Levati E."/>
            <person name="Barry K.W."/>
            <person name="Belfiori B."/>
            <person name="Cichocki N."/>
            <person name="Clum A."/>
            <person name="Dockter R.B."/>
            <person name="Fauchery L."/>
            <person name="Guy J."/>
            <person name="Iotti M."/>
            <person name="Le Tacon F."/>
            <person name="Lindquist E.A."/>
            <person name="Lipzen A."/>
            <person name="Malagnac F."/>
            <person name="Mello A."/>
            <person name="Molinier V."/>
            <person name="Miyauchi S."/>
            <person name="Poulain J."/>
            <person name="Riccioni C."/>
            <person name="Rubini A."/>
            <person name="Sitrit Y."/>
            <person name="Splivallo R."/>
            <person name="Traeger S."/>
            <person name="Wang M."/>
            <person name="Zifcakova L."/>
            <person name="Wipf D."/>
            <person name="Zambonelli A."/>
            <person name="Paolocci F."/>
            <person name="Nowrousian M."/>
            <person name="Ottonello S."/>
            <person name="Baldrian P."/>
            <person name="Spatafora J.W."/>
            <person name="Henrissat B."/>
            <person name="Nagy L.G."/>
            <person name="Aury J.M."/>
            <person name="Wincker P."/>
            <person name="Grigoriev I.V."/>
            <person name="Bonfante P."/>
            <person name="Martin F.M."/>
        </authorList>
    </citation>
    <scope>NUCLEOTIDE SEQUENCE [LARGE SCALE GENOMIC DNA]</scope>
    <source>
        <strain evidence="7 8">120613-1</strain>
    </source>
</reference>
<dbReference type="AlphaFoldDB" id="A0A3N4JS15"/>
<dbReference type="GO" id="GO:0017056">
    <property type="term" value="F:structural constituent of nuclear pore"/>
    <property type="evidence" value="ECO:0007669"/>
    <property type="project" value="TreeGrafter"/>
</dbReference>
<dbReference type="Pfam" id="PF13874">
    <property type="entry name" value="Nup54"/>
    <property type="match status" value="1"/>
</dbReference>
<proteinExistence type="predicted"/>
<evidence type="ECO:0000259" key="6">
    <source>
        <dbReference type="Pfam" id="PF13874"/>
    </source>
</evidence>
<dbReference type="InterPro" id="IPR024864">
    <property type="entry name" value="Nup54/Nup57/Nup44"/>
</dbReference>
<evidence type="ECO:0000256" key="1">
    <source>
        <dbReference type="ARBA" id="ARBA00004567"/>
    </source>
</evidence>
<keyword evidence="2" id="KW-0813">Transport</keyword>
<evidence type="ECO:0000256" key="3">
    <source>
        <dbReference type="ARBA" id="ARBA00023132"/>
    </source>
</evidence>
<keyword evidence="8" id="KW-1185">Reference proteome</keyword>
<dbReference type="STRING" id="1336337.A0A3N4JS15"/>
<feature type="compositionally biased region" description="Gly residues" evidence="5">
    <location>
        <begin position="35"/>
        <end position="44"/>
    </location>
</feature>
<dbReference type="Gene3D" id="1.20.5.490">
    <property type="entry name" value="Single helix bin"/>
    <property type="match status" value="1"/>
</dbReference>
<keyword evidence="3" id="KW-0906">Nuclear pore complex</keyword>
<keyword evidence="3" id="KW-0811">Translocation</keyword>
<feature type="compositionally biased region" description="Gly residues" evidence="5">
    <location>
        <begin position="89"/>
        <end position="98"/>
    </location>
</feature>
<dbReference type="Pfam" id="PF13634">
    <property type="entry name" value="Nucleoporin_FG"/>
    <property type="match status" value="2"/>
</dbReference>
<organism evidence="7 8">
    <name type="scientific">Choiromyces venosus 120613-1</name>
    <dbReference type="NCBI Taxonomy" id="1336337"/>
    <lineage>
        <taxon>Eukaryota</taxon>
        <taxon>Fungi</taxon>
        <taxon>Dikarya</taxon>
        <taxon>Ascomycota</taxon>
        <taxon>Pezizomycotina</taxon>
        <taxon>Pezizomycetes</taxon>
        <taxon>Pezizales</taxon>
        <taxon>Tuberaceae</taxon>
        <taxon>Choiromyces</taxon>
    </lineage>
</organism>
<dbReference type="GO" id="GO:0044613">
    <property type="term" value="C:nuclear pore central transport channel"/>
    <property type="evidence" value="ECO:0007669"/>
    <property type="project" value="TreeGrafter"/>
</dbReference>
<sequence>MSLFGPAFGQPQQQQQQQSQGGGLFGQPTAQQPQQGGGLFGGGATQQQQNTGGGLFGSQQQQPQQQQQGGLFGKPPGLLGQPSTPATQQGGGLFGGGQSTQQNTSGGMFGNQQQPPQQQQQGGLFGGGQSSQPTGGGLFGGQSTQQPQQQFGQQGGSLFGQSQTGGGLFGQQQSQPQQQQQGGLFGNSLANQGQQPQQGSFMNSNMGGYGQQSMFPMMSQSMQVQQQQSANVIVDKLGRIKNAWDTGHPDYAFKYYLYNHVGEDRANMYQKPPADDLAEWEKAWAERPNKGSVPVLAKGFKDLDHRVKSQEQQVNLFRHRLHEIQDKLATLQSRHDLTTSIKLEDCRRRHTALSRRALSLAAKVQVMKNRGYALQPEEEQLKKRLEALSRAVWDPAVRGRVNEIWARMMVVSEQARMMEATVGKVEIVWDEKQLQTAGKLLQTNAAGLEHLSKEVKNIEKAFDQWEEEQKSRPRGF</sequence>
<keyword evidence="3" id="KW-0653">Protein transport</keyword>
<feature type="compositionally biased region" description="Low complexity" evidence="5">
    <location>
        <begin position="57"/>
        <end position="82"/>
    </location>
</feature>
<feature type="domain" description="Nucleoporin Nup54 alpha-helical" evidence="6">
    <location>
        <begin position="271"/>
        <end position="408"/>
    </location>
</feature>
<keyword evidence="3" id="KW-0509">mRNA transport</keyword>